<feature type="transmembrane region" description="Helical" evidence="1">
    <location>
        <begin position="30"/>
        <end position="49"/>
    </location>
</feature>
<evidence type="ECO:0000313" key="3">
    <source>
        <dbReference type="Proteomes" id="UP000196239"/>
    </source>
</evidence>
<dbReference type="EMBL" id="LN890280">
    <property type="protein sequence ID" value="CUR51863.1"/>
    <property type="molecule type" value="Genomic_DNA"/>
</dbReference>
<proteinExistence type="predicted"/>
<keyword evidence="1" id="KW-0472">Membrane</keyword>
<evidence type="ECO:0000256" key="1">
    <source>
        <dbReference type="SAM" id="Phobius"/>
    </source>
</evidence>
<evidence type="ECO:0000313" key="2">
    <source>
        <dbReference type="EMBL" id="CUR51863.1"/>
    </source>
</evidence>
<feature type="transmembrane region" description="Helical" evidence="1">
    <location>
        <begin position="86"/>
        <end position="111"/>
    </location>
</feature>
<keyword evidence="1" id="KW-1133">Transmembrane helix</keyword>
<keyword evidence="3" id="KW-1185">Reference proteome</keyword>
<gene>
    <name evidence="2" type="ORF">NDEV_1098</name>
</gene>
<feature type="transmembrane region" description="Helical" evidence="1">
    <location>
        <begin position="7"/>
        <end position="24"/>
    </location>
</feature>
<keyword evidence="1" id="KW-0812">Transmembrane</keyword>
<reference evidence="3" key="1">
    <citation type="submission" date="2015-10" db="EMBL/GenBank/DDBJ databases">
        <authorList>
            <person name="Lehtovirta-Morley L.E."/>
            <person name="Vieille C."/>
        </authorList>
    </citation>
    <scope>NUCLEOTIDE SEQUENCE [LARGE SCALE GENOMIC DNA]</scope>
</reference>
<dbReference type="Proteomes" id="UP000196239">
    <property type="component" value="Chromosome 1"/>
</dbReference>
<protein>
    <submittedName>
        <fullName evidence="2">Uncharacterized protein</fullName>
    </submittedName>
</protein>
<name>A0A128A3C8_9ARCH</name>
<sequence length="120" mass="13213">MRNPGRYLVSVLVSICIVGAFGIPLGDPKFFVQAIALESSFIALAIISLKNFRYAYIPNFIIASMVIGGNTISPKHLEIMSTLHPFYNAIVLIVGGYVLQALLLVTNAITLKQYRKNKVK</sequence>
<dbReference type="KEGG" id="ndv:NDEV_1098"/>
<organism evidence="2 3">
    <name type="scientific">Nitrosotalea devaniterrae</name>
    <dbReference type="NCBI Taxonomy" id="1078905"/>
    <lineage>
        <taxon>Archaea</taxon>
        <taxon>Nitrososphaerota</taxon>
        <taxon>Nitrososphaeria</taxon>
        <taxon>Nitrosotaleales</taxon>
        <taxon>Nitrosotaleaceae</taxon>
        <taxon>Nitrosotalea</taxon>
    </lineage>
</organism>
<dbReference type="AlphaFoldDB" id="A0A128A3C8"/>
<accession>A0A128A3C8</accession>
<feature type="transmembrane region" description="Helical" evidence="1">
    <location>
        <begin position="56"/>
        <end position="74"/>
    </location>
</feature>